<organism evidence="2 3">
    <name type="scientific">Anisodus acutangulus</name>
    <dbReference type="NCBI Taxonomy" id="402998"/>
    <lineage>
        <taxon>Eukaryota</taxon>
        <taxon>Viridiplantae</taxon>
        <taxon>Streptophyta</taxon>
        <taxon>Embryophyta</taxon>
        <taxon>Tracheophyta</taxon>
        <taxon>Spermatophyta</taxon>
        <taxon>Magnoliopsida</taxon>
        <taxon>eudicotyledons</taxon>
        <taxon>Gunneridae</taxon>
        <taxon>Pentapetalae</taxon>
        <taxon>asterids</taxon>
        <taxon>lamiids</taxon>
        <taxon>Solanales</taxon>
        <taxon>Solanaceae</taxon>
        <taxon>Solanoideae</taxon>
        <taxon>Hyoscyameae</taxon>
        <taxon>Anisodus</taxon>
    </lineage>
</organism>
<keyword evidence="3" id="KW-1185">Reference proteome</keyword>
<keyword evidence="1" id="KW-0472">Membrane</keyword>
<sequence length="235" mass="26576">MVKQLVKHDKRYIKVKYVHLKRAHKKLQHRIDILCKRLDDGEHVIVVVWHHGKLWRADNHTHSLKRSSSFQMDGWLKWAIGTAIQIVNFKCLYDKKEGSLQDRSTNMRVLVAFGIIISYVVNLRALLYGVITRFRSSPCFEKNTLNCSVAGQCRSALKVSGDLRSILILVLSVLGSTCMGFTELMYSLKGRRVKALMGGGVSGSLLLIASLESAYCAIIQVPTTEESILLRNKTF</sequence>
<accession>A0A9Q1LAU3</accession>
<keyword evidence="1" id="KW-0812">Transmembrane</keyword>
<feature type="transmembrane region" description="Helical" evidence="1">
    <location>
        <begin position="166"/>
        <end position="188"/>
    </location>
</feature>
<evidence type="ECO:0000313" key="3">
    <source>
        <dbReference type="Proteomes" id="UP001152561"/>
    </source>
</evidence>
<dbReference type="EMBL" id="JAJAGQ010000021">
    <property type="protein sequence ID" value="KAJ8531030.1"/>
    <property type="molecule type" value="Genomic_DNA"/>
</dbReference>
<protein>
    <submittedName>
        <fullName evidence="2">Uncharacterized protein</fullName>
    </submittedName>
</protein>
<keyword evidence="1" id="KW-1133">Transmembrane helix</keyword>
<evidence type="ECO:0000313" key="2">
    <source>
        <dbReference type="EMBL" id="KAJ8531030.1"/>
    </source>
</evidence>
<comment type="caution">
    <text evidence="2">The sequence shown here is derived from an EMBL/GenBank/DDBJ whole genome shotgun (WGS) entry which is preliminary data.</text>
</comment>
<gene>
    <name evidence="2" type="ORF">K7X08_025761</name>
</gene>
<dbReference type="Proteomes" id="UP001152561">
    <property type="component" value="Unassembled WGS sequence"/>
</dbReference>
<reference evidence="3" key="1">
    <citation type="journal article" date="2023" name="Proc. Natl. Acad. Sci. U.S.A.">
        <title>Genomic and structural basis for evolution of tropane alkaloid biosynthesis.</title>
        <authorList>
            <person name="Wanga Y.-J."/>
            <person name="Taina T."/>
            <person name="Yua J.-Y."/>
            <person name="Lia J."/>
            <person name="Xua B."/>
            <person name="Chenc J."/>
            <person name="D'Auriad J.C."/>
            <person name="Huanga J.-P."/>
            <person name="Huanga S.-X."/>
        </authorList>
    </citation>
    <scope>NUCLEOTIDE SEQUENCE [LARGE SCALE GENOMIC DNA]</scope>
    <source>
        <strain evidence="3">cv. KIB-2019</strain>
    </source>
</reference>
<name>A0A9Q1LAU3_9SOLA</name>
<proteinExistence type="predicted"/>
<evidence type="ECO:0000256" key="1">
    <source>
        <dbReference type="SAM" id="Phobius"/>
    </source>
</evidence>
<feature type="transmembrane region" description="Helical" evidence="1">
    <location>
        <begin position="109"/>
        <end position="131"/>
    </location>
</feature>
<dbReference type="AlphaFoldDB" id="A0A9Q1LAU3"/>